<sequence>MAGMFERKVMASLYDRIPTLPYSLERSAERLVLGEVITSFRSYTDASIEIAQSLQGLTLQSTP</sequence>
<keyword evidence="2" id="KW-1185">Reference proteome</keyword>
<accession>A0A2S3US27</accession>
<organism evidence="1 2">
    <name type="scientific">Roseibium marinum</name>
    <dbReference type="NCBI Taxonomy" id="281252"/>
    <lineage>
        <taxon>Bacteria</taxon>
        <taxon>Pseudomonadati</taxon>
        <taxon>Pseudomonadota</taxon>
        <taxon>Alphaproteobacteria</taxon>
        <taxon>Hyphomicrobiales</taxon>
        <taxon>Stappiaceae</taxon>
        <taxon>Roseibium</taxon>
    </lineage>
</organism>
<dbReference type="EMBL" id="PPCN01000006">
    <property type="protein sequence ID" value="POF30521.1"/>
    <property type="molecule type" value="Genomic_DNA"/>
</dbReference>
<name>A0A2S3US27_9HYPH</name>
<dbReference type="Proteomes" id="UP000236959">
    <property type="component" value="Unassembled WGS sequence"/>
</dbReference>
<evidence type="ECO:0000313" key="2">
    <source>
        <dbReference type="Proteomes" id="UP000236959"/>
    </source>
</evidence>
<dbReference type="AlphaFoldDB" id="A0A2S3US27"/>
<reference evidence="1 2" key="1">
    <citation type="submission" date="2018-01" db="EMBL/GenBank/DDBJ databases">
        <title>Genomic Encyclopedia of Archaeal and Bacterial Type Strains, Phase II (KMG-II): from individual species to whole genera.</title>
        <authorList>
            <person name="Goeker M."/>
        </authorList>
    </citation>
    <scope>NUCLEOTIDE SEQUENCE [LARGE SCALE GENOMIC DNA]</scope>
    <source>
        <strain evidence="1 2">DSM 17023</strain>
    </source>
</reference>
<evidence type="ECO:0000313" key="1">
    <source>
        <dbReference type="EMBL" id="POF30521.1"/>
    </source>
</evidence>
<dbReference type="RefSeq" id="WP_103223242.1">
    <property type="nucleotide sequence ID" value="NZ_PPCN01000006.1"/>
</dbReference>
<comment type="caution">
    <text evidence="1">The sequence shown here is derived from an EMBL/GenBank/DDBJ whole genome shotgun (WGS) entry which is preliminary data.</text>
</comment>
<gene>
    <name evidence="1" type="ORF">CLV41_106135</name>
</gene>
<proteinExistence type="predicted"/>
<protein>
    <submittedName>
        <fullName evidence="1">Uncharacterized protein</fullName>
    </submittedName>
</protein>